<protein>
    <recommendedName>
        <fullName evidence="6">Inositol-1-monophosphatase</fullName>
        <ecNumber evidence="6">3.1.3.25</ecNumber>
    </recommendedName>
</protein>
<dbReference type="Gene3D" id="3.30.540.10">
    <property type="entry name" value="Fructose-1,6-Bisphosphatase, subunit A, domain 1"/>
    <property type="match status" value="1"/>
</dbReference>
<sequence length="284" mass="32028">MEYEDILVKLKEIALGSGKILMKYFEKQEELIEKTKETEADIVTNADIESDKYIREEFAKHFPGFGIITEEGEKIQPKVINGQKYWLCADPLDGTTNFACNLPIFSVSIACLDNDYKPIVGVVYDPTREEIFWAIKGKGSYLETKKNGIKRLKARENTNLLKCLVVTGFNPSHVNNVDNNISEISKILPHVRCIRRLGSACLDFCNVAASRIDCYWEKGPHIWDVASGWLIATEAGALVTHYDGSPFTQDSLLKPMIDLIVATKSIHTQIKELINEARSNLNNK</sequence>
<keyword evidence="8" id="KW-1185">Reference proteome</keyword>
<comment type="pathway">
    <text evidence="6">Polyol metabolism; myo-inositol biosynthesis; myo-inositol from D-glucose 6-phosphate: step 2/2.</text>
</comment>
<dbReference type="PRINTS" id="PR00377">
    <property type="entry name" value="IMPHPHTASES"/>
</dbReference>
<evidence type="ECO:0000313" key="7">
    <source>
        <dbReference type="EMBL" id="KAK8892906.1"/>
    </source>
</evidence>
<keyword evidence="5 6" id="KW-0460">Magnesium</keyword>
<dbReference type="InterPro" id="IPR020550">
    <property type="entry name" value="Inositol_monophosphatase_CS"/>
</dbReference>
<accession>A0ABR2KQ12</accession>
<comment type="caution">
    <text evidence="7">The sequence shown here is derived from an EMBL/GenBank/DDBJ whole genome shotgun (WGS) entry which is preliminary data.</text>
</comment>
<evidence type="ECO:0000256" key="3">
    <source>
        <dbReference type="ARBA" id="ARBA00009759"/>
    </source>
</evidence>
<dbReference type="InterPro" id="IPR000760">
    <property type="entry name" value="Inositol_monophosphatase-like"/>
</dbReference>
<dbReference type="Proteomes" id="UP001470230">
    <property type="component" value="Unassembled WGS sequence"/>
</dbReference>
<comment type="catalytic activity">
    <reaction evidence="1 6">
        <text>a myo-inositol phosphate + H2O = myo-inositol + phosphate</text>
        <dbReference type="Rhea" id="RHEA:24056"/>
        <dbReference type="ChEBI" id="CHEBI:15377"/>
        <dbReference type="ChEBI" id="CHEBI:17268"/>
        <dbReference type="ChEBI" id="CHEBI:43474"/>
        <dbReference type="ChEBI" id="CHEBI:84139"/>
        <dbReference type="EC" id="3.1.3.25"/>
    </reaction>
</comment>
<organism evidence="7 8">
    <name type="scientific">Tritrichomonas musculus</name>
    <dbReference type="NCBI Taxonomy" id="1915356"/>
    <lineage>
        <taxon>Eukaryota</taxon>
        <taxon>Metamonada</taxon>
        <taxon>Parabasalia</taxon>
        <taxon>Tritrichomonadida</taxon>
        <taxon>Tritrichomonadidae</taxon>
        <taxon>Tritrichomonas</taxon>
    </lineage>
</organism>
<evidence type="ECO:0000256" key="5">
    <source>
        <dbReference type="ARBA" id="ARBA00022842"/>
    </source>
</evidence>
<dbReference type="Gene3D" id="3.40.190.80">
    <property type="match status" value="1"/>
</dbReference>
<evidence type="ECO:0000256" key="4">
    <source>
        <dbReference type="ARBA" id="ARBA00022723"/>
    </source>
</evidence>
<dbReference type="PANTHER" id="PTHR20854:SF4">
    <property type="entry name" value="INOSITOL-1-MONOPHOSPHATASE-RELATED"/>
    <property type="match status" value="1"/>
</dbReference>
<dbReference type="PROSITE" id="PS00630">
    <property type="entry name" value="IMP_2"/>
    <property type="match status" value="1"/>
</dbReference>
<dbReference type="SUPFAM" id="SSF56655">
    <property type="entry name" value="Carbohydrate phosphatase"/>
    <property type="match status" value="1"/>
</dbReference>
<dbReference type="PANTHER" id="PTHR20854">
    <property type="entry name" value="INOSITOL MONOPHOSPHATASE"/>
    <property type="match status" value="1"/>
</dbReference>
<evidence type="ECO:0000256" key="1">
    <source>
        <dbReference type="ARBA" id="ARBA00001033"/>
    </source>
</evidence>
<dbReference type="InterPro" id="IPR033942">
    <property type="entry name" value="IMPase"/>
</dbReference>
<evidence type="ECO:0000256" key="2">
    <source>
        <dbReference type="ARBA" id="ARBA00001946"/>
    </source>
</evidence>
<dbReference type="CDD" id="cd01639">
    <property type="entry name" value="IMPase"/>
    <property type="match status" value="1"/>
</dbReference>
<comment type="similarity">
    <text evidence="3 6">Belongs to the inositol monophosphatase superfamily.</text>
</comment>
<dbReference type="EMBL" id="JAPFFF010000004">
    <property type="protein sequence ID" value="KAK8892906.1"/>
    <property type="molecule type" value="Genomic_DNA"/>
</dbReference>
<dbReference type="Pfam" id="PF00459">
    <property type="entry name" value="Inositol_P"/>
    <property type="match status" value="1"/>
</dbReference>
<keyword evidence="6" id="KW-0378">Hydrolase</keyword>
<comment type="cofactor">
    <cofactor evidence="2 6">
        <name>Mg(2+)</name>
        <dbReference type="ChEBI" id="CHEBI:18420"/>
    </cofactor>
</comment>
<proteinExistence type="inferred from homology"/>
<evidence type="ECO:0000313" key="8">
    <source>
        <dbReference type="Proteomes" id="UP001470230"/>
    </source>
</evidence>
<reference evidence="7 8" key="1">
    <citation type="submission" date="2024-04" db="EMBL/GenBank/DDBJ databases">
        <title>Tritrichomonas musculus Genome.</title>
        <authorList>
            <person name="Alves-Ferreira E."/>
            <person name="Grigg M."/>
            <person name="Lorenzi H."/>
            <person name="Galac M."/>
        </authorList>
    </citation>
    <scope>NUCLEOTIDE SEQUENCE [LARGE SCALE GENOMIC DNA]</scope>
    <source>
        <strain evidence="7 8">EAF2021</strain>
    </source>
</reference>
<keyword evidence="4 6" id="KW-0479">Metal-binding</keyword>
<evidence type="ECO:0000256" key="6">
    <source>
        <dbReference type="RuleBase" id="RU364068"/>
    </source>
</evidence>
<name>A0ABR2KQ12_9EUKA</name>
<gene>
    <name evidence="7" type="ORF">M9Y10_030158</name>
</gene>
<dbReference type="EC" id="3.1.3.25" evidence="6"/>